<feature type="compositionally biased region" description="Polar residues" evidence="2">
    <location>
        <begin position="1051"/>
        <end position="1062"/>
    </location>
</feature>
<gene>
    <name evidence="4" type="ORF">F503_00206</name>
</gene>
<feature type="compositionally biased region" description="Basic and acidic residues" evidence="2">
    <location>
        <begin position="1026"/>
        <end position="1038"/>
    </location>
</feature>
<feature type="compositionally biased region" description="Polar residues" evidence="2">
    <location>
        <begin position="136"/>
        <end position="151"/>
    </location>
</feature>
<feature type="region of interest" description="Disordered" evidence="2">
    <location>
        <begin position="759"/>
        <end position="885"/>
    </location>
</feature>
<keyword evidence="1" id="KW-0175">Coiled coil</keyword>
<dbReference type="Proteomes" id="UP000016923">
    <property type="component" value="Unassembled WGS sequence"/>
</dbReference>
<feature type="compositionally biased region" description="Basic and acidic residues" evidence="2">
    <location>
        <begin position="1222"/>
        <end position="1232"/>
    </location>
</feature>
<dbReference type="SMART" id="SM00324">
    <property type="entry name" value="RhoGAP"/>
    <property type="match status" value="1"/>
</dbReference>
<evidence type="ECO:0000313" key="5">
    <source>
        <dbReference type="Proteomes" id="UP000016923"/>
    </source>
</evidence>
<feature type="compositionally biased region" description="Polar residues" evidence="2">
    <location>
        <begin position="579"/>
        <end position="593"/>
    </location>
</feature>
<feature type="compositionally biased region" description="Basic and acidic residues" evidence="2">
    <location>
        <begin position="380"/>
        <end position="395"/>
    </location>
</feature>
<feature type="region of interest" description="Disordered" evidence="2">
    <location>
        <begin position="1"/>
        <end position="49"/>
    </location>
</feature>
<dbReference type="Pfam" id="PF00620">
    <property type="entry name" value="RhoGAP"/>
    <property type="match status" value="1"/>
</dbReference>
<proteinExistence type="predicted"/>
<dbReference type="OrthoDB" id="9994905at2759"/>
<dbReference type="GO" id="GO:0007165">
    <property type="term" value="P:signal transduction"/>
    <property type="evidence" value="ECO:0007669"/>
    <property type="project" value="InterPro"/>
</dbReference>
<dbReference type="InterPro" id="IPR008936">
    <property type="entry name" value="Rho_GTPase_activation_prot"/>
</dbReference>
<dbReference type="SUPFAM" id="SSF48350">
    <property type="entry name" value="GTPase activation domain, GAP"/>
    <property type="match status" value="1"/>
</dbReference>
<dbReference type="CDD" id="cd00159">
    <property type="entry name" value="RhoGAP"/>
    <property type="match status" value="1"/>
</dbReference>
<feature type="region of interest" description="Disordered" evidence="2">
    <location>
        <begin position="1189"/>
        <end position="1243"/>
    </location>
</feature>
<keyword evidence="5" id="KW-1185">Reference proteome</keyword>
<feature type="compositionally biased region" description="Polar residues" evidence="2">
    <location>
        <begin position="763"/>
        <end position="779"/>
    </location>
</feature>
<feature type="compositionally biased region" description="Basic and acidic residues" evidence="2">
    <location>
        <begin position="1063"/>
        <end position="1075"/>
    </location>
</feature>
<reference evidence="4 5" key="1">
    <citation type="journal article" date="2013" name="BMC Genomics">
        <title>The genome and transcriptome of the pine saprophyte Ophiostoma piceae, and a comparison with the bark beetle-associated pine pathogen Grosmannia clavigera.</title>
        <authorList>
            <person name="Haridas S."/>
            <person name="Wang Y."/>
            <person name="Lim L."/>
            <person name="Massoumi Alamouti S."/>
            <person name="Jackman S."/>
            <person name="Docking R."/>
            <person name="Robertson G."/>
            <person name="Birol I."/>
            <person name="Bohlmann J."/>
            <person name="Breuil C."/>
        </authorList>
    </citation>
    <scope>NUCLEOTIDE SEQUENCE [LARGE SCALE GENOMIC DNA]</scope>
    <source>
        <strain evidence="4 5">UAMH 11346</strain>
    </source>
</reference>
<feature type="compositionally biased region" description="Low complexity" evidence="2">
    <location>
        <begin position="357"/>
        <end position="371"/>
    </location>
</feature>
<feature type="compositionally biased region" description="Low complexity" evidence="2">
    <location>
        <begin position="522"/>
        <end position="534"/>
    </location>
</feature>
<evidence type="ECO:0000313" key="4">
    <source>
        <dbReference type="EMBL" id="EPE05052.1"/>
    </source>
</evidence>
<feature type="compositionally biased region" description="Basic and acidic residues" evidence="2">
    <location>
        <begin position="723"/>
        <end position="739"/>
    </location>
</feature>
<dbReference type="HOGENOM" id="CLU_264188_0_0_1"/>
<accession>S3BWX6</accession>
<dbReference type="VEuPathDB" id="FungiDB:F503_00206"/>
<evidence type="ECO:0000256" key="2">
    <source>
        <dbReference type="SAM" id="MobiDB-lite"/>
    </source>
</evidence>
<feature type="region of interest" description="Disordered" evidence="2">
    <location>
        <begin position="104"/>
        <end position="166"/>
    </location>
</feature>
<feature type="region of interest" description="Disordered" evidence="2">
    <location>
        <begin position="702"/>
        <end position="739"/>
    </location>
</feature>
<dbReference type="eggNOG" id="ENOG502SAYM">
    <property type="taxonomic scope" value="Eukaryota"/>
</dbReference>
<dbReference type="EMBL" id="KE148158">
    <property type="protein sequence ID" value="EPE05052.1"/>
    <property type="molecule type" value="Genomic_DNA"/>
</dbReference>
<feature type="domain" description="Rho-GAP" evidence="3">
    <location>
        <begin position="136"/>
        <end position="421"/>
    </location>
</feature>
<protein>
    <recommendedName>
        <fullName evidence="3">Rho-GAP domain-containing protein</fullName>
    </recommendedName>
</protein>
<dbReference type="Gene3D" id="1.10.555.10">
    <property type="entry name" value="Rho GTPase activation protein"/>
    <property type="match status" value="1"/>
</dbReference>
<sequence>MEQSIPPWALPASPRPARSMGTGAAAANETGLNSGSSVMCDSGGDTLDPSQQDLIIQEYNRCAEKHGLRPLLFGVLGNGDQDGQADQSDLGSQGSDRRNWFARAFGKPSTASPRRSSRHSERSSKHRRSDSESDRTTLPQFIQSLQASQAPHGSKPDTTDTLKNQSLETLNGPEARGIFRISGSMRVVNELYDYYCINIDDDEEIAATVRAPNLPFHIKCSVHDVASMFKRLLSGLPGGILGYLGLFDALVDILKLDPEPYNAQSKTDSPIHSQTKARLIALAVGSVPEVLQRELICAVFGLLSLVGSTAETEPVVSGPSTPGSSLPHSEKMGFAALGIIFGPLLVGDHLSSYYLPESSSDSSLPAPSMASQPETPSPRSKTDKGRKSMASDRHAPSSLPSALDKIFLANDVAQMVISNWQGAVSQMRQIGIMRKESMLQQTKHKRPEAIPLKRRKATIRTCAKLEVPRIIESRLGAQANKFLTMKRLALQVLPPHNLPSQRPSDMSFEEFTARKKLRSHASSMSIASDSTYSAITPQPVRPLSPQSEDPFYVPDQKATATRFSVARLTKQRRISGGISSLFSDKSASPTKSSPKIARKAIPSSGEGQASPSPRKRSGTISSPWGVSLSPVKPKKAADSGLDQGPKAPPLPMPITPKNTRQQHLDTKLCRSEPAGRVGVGGTPQSKTVALIAKIINTRPQEISAPATHTNKLKPVDSLYTGRGRAEGDPEKPNTFLDDPKHATARVDMPLSSRQPATLDKAFSSDNVPQVSSTPATVKTSNKDPMHPARNHHERSPEKKSEEPKYSPLSQRSLKRTNPPITPQRRPLVSLHNSSEDARSQDRKPLHIDARARDPKSTIGNSAPPSPLAEIKNDARGQAQSQMKTTSVVEVTRIKLAPDESPGKLGAKTPAIGSSVRAMAALFDGTPWSCSSDSPSKGQVQISRSQAAPQGPALTQYTNNIPAALKVARPVTPARPLSDHIREVLGVKDTRQRESASMQQLATERRRLRLSKSEDRSARLVRAHQHVTVENKDAARSVDGKNIPELSRRKPTSQTPLRSSRTNQLHDPESPSERQARAKLALSVRRPAIPAVPQITGKLASLQPPADDTTSTKKLQQLLDSKSTESERWQVRAEAAERRVAELELLLSLSDVGGKTSGNGSFALHGNEENWQPWEWQDLLPAPALLKEAEETPDTPRGLVSSEREVAPRLRKEKRRGLGLGRDSVKDANRTTDTDDGYASESSTTTVVVHGRLADERLMPFS</sequence>
<feature type="region of interest" description="Disordered" evidence="2">
    <location>
        <begin position="985"/>
        <end position="1077"/>
    </location>
</feature>
<feature type="compositionally biased region" description="Basic and acidic residues" evidence="2">
    <location>
        <begin position="118"/>
        <end position="135"/>
    </location>
</feature>
<evidence type="ECO:0000256" key="1">
    <source>
        <dbReference type="SAM" id="Coils"/>
    </source>
</evidence>
<dbReference type="AlphaFoldDB" id="S3BWX6"/>
<feature type="region of interest" description="Disordered" evidence="2">
    <location>
        <begin position="357"/>
        <end position="398"/>
    </location>
</feature>
<feature type="region of interest" description="Disordered" evidence="2">
    <location>
        <begin position="579"/>
        <end position="658"/>
    </location>
</feature>
<name>S3BWX6_OPHP1</name>
<organism evidence="4 5">
    <name type="scientific">Ophiostoma piceae (strain UAMH 11346)</name>
    <name type="common">Sap stain fungus</name>
    <dbReference type="NCBI Taxonomy" id="1262450"/>
    <lineage>
        <taxon>Eukaryota</taxon>
        <taxon>Fungi</taxon>
        <taxon>Dikarya</taxon>
        <taxon>Ascomycota</taxon>
        <taxon>Pezizomycotina</taxon>
        <taxon>Sordariomycetes</taxon>
        <taxon>Sordariomycetidae</taxon>
        <taxon>Ophiostomatales</taxon>
        <taxon>Ophiostomataceae</taxon>
        <taxon>Ophiostoma</taxon>
    </lineage>
</organism>
<feature type="compositionally biased region" description="Basic and acidic residues" evidence="2">
    <location>
        <begin position="793"/>
        <end position="804"/>
    </location>
</feature>
<feature type="compositionally biased region" description="Basic and acidic residues" evidence="2">
    <location>
        <begin position="833"/>
        <end position="855"/>
    </location>
</feature>
<feature type="region of interest" description="Disordered" evidence="2">
    <location>
        <begin position="522"/>
        <end position="552"/>
    </location>
</feature>
<evidence type="ECO:0000259" key="3">
    <source>
        <dbReference type="SMART" id="SM00324"/>
    </source>
</evidence>
<dbReference type="InterPro" id="IPR000198">
    <property type="entry name" value="RhoGAP_dom"/>
</dbReference>
<feature type="coiled-coil region" evidence="1">
    <location>
        <begin position="1118"/>
        <end position="1145"/>
    </location>
</feature>
<dbReference type="STRING" id="1262450.S3BWX6"/>
<feature type="compositionally biased region" description="Polar residues" evidence="2">
    <location>
        <begin position="30"/>
        <end position="39"/>
    </location>
</feature>